<feature type="transmembrane region" description="Helical" evidence="9">
    <location>
        <begin position="206"/>
        <end position="225"/>
    </location>
</feature>
<keyword evidence="3 9" id="KW-1003">Cell membrane</keyword>
<evidence type="ECO:0000256" key="4">
    <source>
        <dbReference type="ARBA" id="ARBA00022679"/>
    </source>
</evidence>
<keyword evidence="8 9" id="KW-0012">Acyltransferase</keyword>
<comment type="function">
    <text evidence="9">Catalyzes the phospholipid dependent N-acylation of the N-terminal cysteine of apolipoprotein, the last step in lipoprotein maturation.</text>
</comment>
<keyword evidence="12" id="KW-1185">Reference proteome</keyword>
<dbReference type="InterPro" id="IPR004563">
    <property type="entry name" value="Apolipo_AcylTrfase"/>
</dbReference>
<evidence type="ECO:0000259" key="10">
    <source>
        <dbReference type="PROSITE" id="PS50263"/>
    </source>
</evidence>
<dbReference type="Proteomes" id="UP001500392">
    <property type="component" value="Unassembled WGS sequence"/>
</dbReference>
<dbReference type="EC" id="2.3.1.269" evidence="9"/>
<keyword evidence="5 9" id="KW-0812">Transmembrane</keyword>
<reference evidence="12" key="1">
    <citation type="journal article" date="2019" name="Int. J. Syst. Evol. Microbiol.">
        <title>The Global Catalogue of Microorganisms (GCM) 10K type strain sequencing project: providing services to taxonomists for standard genome sequencing and annotation.</title>
        <authorList>
            <consortium name="The Broad Institute Genomics Platform"/>
            <consortium name="The Broad Institute Genome Sequencing Center for Infectious Disease"/>
            <person name="Wu L."/>
            <person name="Ma J."/>
        </authorList>
    </citation>
    <scope>NUCLEOTIDE SEQUENCE [LARGE SCALE GENOMIC DNA]</scope>
    <source>
        <strain evidence="12">JCM 17304</strain>
    </source>
</reference>
<dbReference type="InterPro" id="IPR003010">
    <property type="entry name" value="C-N_Hydrolase"/>
</dbReference>
<feature type="transmembrane region" description="Helical" evidence="9">
    <location>
        <begin position="136"/>
        <end position="160"/>
    </location>
</feature>
<dbReference type="PROSITE" id="PS50263">
    <property type="entry name" value="CN_HYDROLASE"/>
    <property type="match status" value="1"/>
</dbReference>
<keyword evidence="6 9" id="KW-1133">Transmembrane helix</keyword>
<proteinExistence type="inferred from homology"/>
<evidence type="ECO:0000256" key="2">
    <source>
        <dbReference type="ARBA" id="ARBA00010065"/>
    </source>
</evidence>
<evidence type="ECO:0000256" key="3">
    <source>
        <dbReference type="ARBA" id="ARBA00022475"/>
    </source>
</evidence>
<evidence type="ECO:0000256" key="6">
    <source>
        <dbReference type="ARBA" id="ARBA00022989"/>
    </source>
</evidence>
<dbReference type="Pfam" id="PF20154">
    <property type="entry name" value="LNT_N"/>
    <property type="match status" value="1"/>
</dbReference>
<name>A0ABP7X611_9GAMM</name>
<dbReference type="SUPFAM" id="SSF56317">
    <property type="entry name" value="Carbon-nitrogen hydrolase"/>
    <property type="match status" value="1"/>
</dbReference>
<dbReference type="PANTHER" id="PTHR38686">
    <property type="entry name" value="APOLIPOPROTEIN N-ACYLTRANSFERASE"/>
    <property type="match status" value="1"/>
</dbReference>
<comment type="catalytic activity">
    <reaction evidence="9">
        <text>N-terminal S-1,2-diacyl-sn-glyceryl-L-cysteinyl-[lipoprotein] + a glycerophospholipid = N-acyl-S-1,2-diacyl-sn-glyceryl-L-cysteinyl-[lipoprotein] + a 2-acyl-sn-glycero-3-phospholipid + H(+)</text>
        <dbReference type="Rhea" id="RHEA:48228"/>
        <dbReference type="Rhea" id="RHEA-COMP:14681"/>
        <dbReference type="Rhea" id="RHEA-COMP:14684"/>
        <dbReference type="ChEBI" id="CHEBI:15378"/>
        <dbReference type="ChEBI" id="CHEBI:136912"/>
        <dbReference type="ChEBI" id="CHEBI:140656"/>
        <dbReference type="ChEBI" id="CHEBI:140657"/>
        <dbReference type="ChEBI" id="CHEBI:140660"/>
        <dbReference type="EC" id="2.3.1.269"/>
    </reaction>
</comment>
<comment type="caution">
    <text evidence="11">The sequence shown here is derived from an EMBL/GenBank/DDBJ whole genome shotgun (WGS) entry which is preliminary data.</text>
</comment>
<evidence type="ECO:0000256" key="7">
    <source>
        <dbReference type="ARBA" id="ARBA00023136"/>
    </source>
</evidence>
<gene>
    <name evidence="9 11" type="primary">lnt</name>
    <name evidence="11" type="ORF">GCM10022414_35490</name>
</gene>
<evidence type="ECO:0000256" key="8">
    <source>
        <dbReference type="ARBA" id="ARBA00023315"/>
    </source>
</evidence>
<feature type="transmembrane region" description="Helical" evidence="9">
    <location>
        <begin position="180"/>
        <end position="199"/>
    </location>
</feature>
<dbReference type="HAMAP" id="MF_01148">
    <property type="entry name" value="Lnt"/>
    <property type="match status" value="1"/>
</dbReference>
<protein>
    <recommendedName>
        <fullName evidence="9">Apolipoprotein N-acyltransferase</fullName>
        <shortName evidence="9">ALP N-acyltransferase</shortName>
        <ecNumber evidence="9">2.3.1.269</ecNumber>
    </recommendedName>
</protein>
<feature type="transmembrane region" description="Helical" evidence="9">
    <location>
        <begin position="27"/>
        <end position="57"/>
    </location>
</feature>
<sequence>MAFSLDPLSVNTPSLATPSPIKFSRMLFLALAGACLPLSLAPFDWWWLGVLAMAALVAGLDRSSAKHSFFLGWIFGSASFLTGVSWVYIAIHDFGATPAYLAIPMTAIFCIFLGVVPALFCYAYSRWVRDGRGGRILGFAAIWVLCEWLRGWIFTGFPWLYLGYSQLHTPLSGWSPVVGVYGLSFWVALSGAALAQFLIAPNKNKLSSAVPLLACALLFGQGYLLKQTEWTQAKDVAPLRIGAVQSNISQEKKWAYTQYWATLELYDQASEKLWADADLVIWPEAAIPALYHNAQSFFDYIAERAAANDSALITGVPTRFDENMYNSAMVISGGEGIYHKQRLVPFGEYVPLGQYIHGLLKIFDLPLSSFSRGGAEQSHLAVKGWQLAPSICYEIAYPDLIAQSALGSDVLFTISNDAWFGHSIGPDQHMQMAQMRALENGRELIRVTSTGITALVDHHGNIRSRVPSFTETALRGEVHAREGSTPFTRYGSTPIILLCFALILAARIWPRQSPRPS</sequence>
<feature type="transmembrane region" description="Helical" evidence="9">
    <location>
        <begin position="69"/>
        <end position="89"/>
    </location>
</feature>
<evidence type="ECO:0000256" key="5">
    <source>
        <dbReference type="ARBA" id="ARBA00022692"/>
    </source>
</evidence>
<dbReference type="PANTHER" id="PTHR38686:SF1">
    <property type="entry name" value="APOLIPOPROTEIN N-ACYLTRANSFERASE"/>
    <property type="match status" value="1"/>
</dbReference>
<evidence type="ECO:0000313" key="12">
    <source>
        <dbReference type="Proteomes" id="UP001500392"/>
    </source>
</evidence>
<evidence type="ECO:0000256" key="9">
    <source>
        <dbReference type="HAMAP-Rule" id="MF_01148"/>
    </source>
</evidence>
<keyword evidence="4 9" id="KW-0808">Transferase</keyword>
<dbReference type="InterPro" id="IPR036526">
    <property type="entry name" value="C-N_Hydrolase_sf"/>
</dbReference>
<dbReference type="InterPro" id="IPR045378">
    <property type="entry name" value="LNT_N"/>
</dbReference>
<comment type="subcellular location">
    <subcellularLocation>
        <location evidence="1 9">Cell membrane</location>
        <topology evidence="1 9">Multi-pass membrane protein</topology>
    </subcellularLocation>
</comment>
<dbReference type="Pfam" id="PF00795">
    <property type="entry name" value="CN_hydrolase"/>
    <property type="match status" value="1"/>
</dbReference>
<organism evidence="11 12">
    <name type="scientific">Zhongshania borealis</name>
    <dbReference type="NCBI Taxonomy" id="889488"/>
    <lineage>
        <taxon>Bacteria</taxon>
        <taxon>Pseudomonadati</taxon>
        <taxon>Pseudomonadota</taxon>
        <taxon>Gammaproteobacteria</taxon>
        <taxon>Cellvibrionales</taxon>
        <taxon>Spongiibacteraceae</taxon>
        <taxon>Zhongshania</taxon>
    </lineage>
</organism>
<accession>A0ABP7X611</accession>
<feature type="domain" description="CN hydrolase" evidence="10">
    <location>
        <begin position="244"/>
        <end position="480"/>
    </location>
</feature>
<dbReference type="CDD" id="cd07571">
    <property type="entry name" value="ALP_N-acyl_transferase"/>
    <property type="match status" value="1"/>
</dbReference>
<dbReference type="Gene3D" id="3.60.110.10">
    <property type="entry name" value="Carbon-nitrogen hydrolase"/>
    <property type="match status" value="1"/>
</dbReference>
<keyword evidence="7 9" id="KW-0472">Membrane</keyword>
<evidence type="ECO:0000256" key="1">
    <source>
        <dbReference type="ARBA" id="ARBA00004651"/>
    </source>
</evidence>
<evidence type="ECO:0000313" key="11">
    <source>
        <dbReference type="EMBL" id="GAA4105627.1"/>
    </source>
</evidence>
<dbReference type="NCBIfam" id="TIGR00546">
    <property type="entry name" value="lnt"/>
    <property type="match status" value="1"/>
</dbReference>
<dbReference type="EMBL" id="BAABDM010000011">
    <property type="protein sequence ID" value="GAA4105627.1"/>
    <property type="molecule type" value="Genomic_DNA"/>
</dbReference>
<comment type="pathway">
    <text evidence="9">Protein modification; lipoprotein biosynthesis (N-acyl transfer).</text>
</comment>
<feature type="transmembrane region" description="Helical" evidence="9">
    <location>
        <begin position="101"/>
        <end position="124"/>
    </location>
</feature>
<comment type="similarity">
    <text evidence="2 9">Belongs to the CN hydrolase family. Apolipoprotein N-acyltransferase subfamily.</text>
</comment>